<feature type="domain" description="Contractile injection system tube protein N-terminal" evidence="1">
    <location>
        <begin position="8"/>
        <end position="157"/>
    </location>
</feature>
<evidence type="ECO:0000313" key="2">
    <source>
        <dbReference type="EMBL" id="RKS65779.1"/>
    </source>
</evidence>
<dbReference type="Proteomes" id="UP000280955">
    <property type="component" value="Unassembled WGS sequence"/>
</dbReference>
<dbReference type="RefSeq" id="WP_015834378.1">
    <property type="nucleotide sequence ID" value="NC_012962.1"/>
</dbReference>
<dbReference type="EMBL" id="RBLJ01000001">
    <property type="protein sequence ID" value="RKS65779.1"/>
    <property type="molecule type" value="Genomic_DNA"/>
</dbReference>
<keyword evidence="3" id="KW-1185">Reference proteome</keyword>
<comment type="caution">
    <text evidence="2">The sequence shown here is derived from an EMBL/GenBank/DDBJ whole genome shotgun (WGS) entry which is preliminary data.</text>
</comment>
<dbReference type="InterPro" id="IPR045361">
    <property type="entry name" value="CIS_tube_prot_N"/>
</dbReference>
<evidence type="ECO:0000313" key="3">
    <source>
        <dbReference type="Proteomes" id="UP000280955"/>
    </source>
</evidence>
<protein>
    <recommendedName>
        <fullName evidence="1">Contractile injection system tube protein N-terminal domain-containing protein</fullName>
    </recommendedName>
</protein>
<sequence>MSLLERGLAKLTITGWKERERKHQIGKLEAMYNPETLQLDYQTDYLPDVSNNQVTVSNRYVLSKPAGLTLSLLFDANMAGLTTTVESQITTLKSLCLVNASTDEPNFLEINWGAMRWENKNYFVGRASGLSLTYLRFDRNATPLRVSAQLTLVADESFVLQDNQAKLDAPPVSVVNVPDLTSLPALANIASVTTMLGVDYLMLARTNDMDNLDDMQPGQTLRTPEAS</sequence>
<name>A0ABX9SQM9_9GAMM</name>
<proteinExistence type="predicted"/>
<gene>
    <name evidence="2" type="ORF">BDD30_0048</name>
</gene>
<accession>A0ABX9SQM9</accession>
<evidence type="ECO:0000259" key="1">
    <source>
        <dbReference type="Pfam" id="PF19266"/>
    </source>
</evidence>
<organism evidence="2 3">
    <name type="scientific">Photorhabdus asymbiotica</name>
    <dbReference type="NCBI Taxonomy" id="291112"/>
    <lineage>
        <taxon>Bacteria</taxon>
        <taxon>Pseudomonadati</taxon>
        <taxon>Pseudomonadota</taxon>
        <taxon>Gammaproteobacteria</taxon>
        <taxon>Enterobacterales</taxon>
        <taxon>Morganellaceae</taxon>
        <taxon>Photorhabdus</taxon>
    </lineage>
</organism>
<reference evidence="2 3" key="1">
    <citation type="submission" date="2018-10" db="EMBL/GenBank/DDBJ databases">
        <title>Genomic Encyclopedia of Archaeal and Bacterial Type Strains, Phase II (KMG-II): from individual species to whole genera.</title>
        <authorList>
            <person name="Goeker M."/>
        </authorList>
    </citation>
    <scope>NUCLEOTIDE SEQUENCE [LARGE SCALE GENOMIC DNA]</scope>
    <source>
        <strain evidence="2 3">DSM 15149</strain>
    </source>
</reference>
<dbReference type="Pfam" id="PF19266">
    <property type="entry name" value="CIS_tube"/>
    <property type="match status" value="1"/>
</dbReference>